<evidence type="ECO:0000256" key="2">
    <source>
        <dbReference type="ARBA" id="ARBA00022840"/>
    </source>
</evidence>
<proteinExistence type="predicted"/>
<dbReference type="Pfam" id="PF06414">
    <property type="entry name" value="Zeta_toxin"/>
    <property type="match status" value="1"/>
</dbReference>
<feature type="signal peptide" evidence="3">
    <location>
        <begin position="1"/>
        <end position="21"/>
    </location>
</feature>
<evidence type="ECO:0000256" key="1">
    <source>
        <dbReference type="ARBA" id="ARBA00022741"/>
    </source>
</evidence>
<reference evidence="5" key="1">
    <citation type="submission" date="2023-08" db="EMBL/GenBank/DDBJ databases">
        <authorList>
            <person name="Chen Y."/>
            <person name="Shah S."/>
            <person name="Dougan E. K."/>
            <person name="Thang M."/>
            <person name="Chan C."/>
        </authorList>
    </citation>
    <scope>NUCLEOTIDE SEQUENCE</scope>
</reference>
<evidence type="ECO:0000259" key="4">
    <source>
        <dbReference type="Pfam" id="PF06414"/>
    </source>
</evidence>
<evidence type="ECO:0000313" key="5">
    <source>
        <dbReference type="EMBL" id="CAJ1377044.1"/>
    </source>
</evidence>
<dbReference type="InterPro" id="IPR027417">
    <property type="entry name" value="P-loop_NTPase"/>
</dbReference>
<dbReference type="GO" id="GO:0005524">
    <property type="term" value="F:ATP binding"/>
    <property type="evidence" value="ECO:0007669"/>
    <property type="project" value="UniProtKB-KW"/>
</dbReference>
<gene>
    <name evidence="5" type="ORF">EVOR1521_LOCUS5956</name>
</gene>
<dbReference type="AlphaFoldDB" id="A0AA36HXA1"/>
<dbReference type="EMBL" id="CAUJNA010000442">
    <property type="protein sequence ID" value="CAJ1377044.1"/>
    <property type="molecule type" value="Genomic_DNA"/>
</dbReference>
<keyword evidence="3" id="KW-0732">Signal</keyword>
<comment type="caution">
    <text evidence="5">The sequence shown here is derived from an EMBL/GenBank/DDBJ whole genome shotgun (WGS) entry which is preliminary data.</text>
</comment>
<dbReference type="Gene3D" id="3.40.50.300">
    <property type="entry name" value="P-loop containing nucleotide triphosphate hydrolases"/>
    <property type="match status" value="1"/>
</dbReference>
<evidence type="ECO:0000313" key="6">
    <source>
        <dbReference type="Proteomes" id="UP001178507"/>
    </source>
</evidence>
<feature type="domain" description="Zeta toxin" evidence="4">
    <location>
        <begin position="69"/>
        <end position="224"/>
    </location>
</feature>
<feature type="chain" id="PRO_5041273816" description="Zeta toxin domain-containing protein" evidence="3">
    <location>
        <begin position="22"/>
        <end position="278"/>
    </location>
</feature>
<accession>A0AA36HXA1</accession>
<sequence length="278" mass="30902">MRLRSLSVLGTLALLGLGLWATRNWRHPSPVCEDLGYELPESLYGGLHRPFHADEIRVGQKAAGLARASKARKQPLAVWLVGPSAAGKSFMAQEVAMKLGVGFGEGGEADAVLVDGSGFRKVHQGYQAVVREGHRLNCIWRQAYPALQEQVQKQKLTLLHRAAHQKQNVIIPHTCDLLSYCAPWLHALQSQGYTNHVVLVIGDRRVIQHRGMIRARATGKRYAPGLWEASVRNALEMVALATGYAELVWTTPRTRWLVRKGRPEEVLLEAEEYGLQAL</sequence>
<dbReference type="InterPro" id="IPR010488">
    <property type="entry name" value="Zeta_toxin_domain"/>
</dbReference>
<protein>
    <recommendedName>
        <fullName evidence="4">Zeta toxin domain-containing protein</fullName>
    </recommendedName>
</protein>
<evidence type="ECO:0000256" key="3">
    <source>
        <dbReference type="SAM" id="SignalP"/>
    </source>
</evidence>
<organism evidence="5 6">
    <name type="scientific">Effrenium voratum</name>
    <dbReference type="NCBI Taxonomy" id="2562239"/>
    <lineage>
        <taxon>Eukaryota</taxon>
        <taxon>Sar</taxon>
        <taxon>Alveolata</taxon>
        <taxon>Dinophyceae</taxon>
        <taxon>Suessiales</taxon>
        <taxon>Symbiodiniaceae</taxon>
        <taxon>Effrenium</taxon>
    </lineage>
</organism>
<name>A0AA36HXA1_9DINO</name>
<dbReference type="Proteomes" id="UP001178507">
    <property type="component" value="Unassembled WGS sequence"/>
</dbReference>
<keyword evidence="1" id="KW-0547">Nucleotide-binding</keyword>
<dbReference type="GO" id="GO:0016301">
    <property type="term" value="F:kinase activity"/>
    <property type="evidence" value="ECO:0007669"/>
    <property type="project" value="InterPro"/>
</dbReference>
<dbReference type="SUPFAM" id="SSF52540">
    <property type="entry name" value="P-loop containing nucleoside triphosphate hydrolases"/>
    <property type="match status" value="1"/>
</dbReference>
<keyword evidence="6" id="KW-1185">Reference proteome</keyword>
<keyword evidence="2" id="KW-0067">ATP-binding</keyword>